<dbReference type="EMBL" id="CP076405">
    <property type="protein sequence ID" value="QWQ22737.2"/>
    <property type="molecule type" value="Genomic_DNA"/>
</dbReference>
<dbReference type="Proteomes" id="UP000682358">
    <property type="component" value="Chromosome"/>
</dbReference>
<gene>
    <name evidence="1" type="ORF">KOF27_18425</name>
</gene>
<protein>
    <submittedName>
        <fullName evidence="1">DNA-binding protein</fullName>
    </submittedName>
</protein>
<accession>A0AAJ4NLU7</accession>
<sequence length="93" mass="10659">MMSDSKKRKQIKPNVICVPVVMPPDYPYGDKVSEPISAYAERIGAKKATIRTQCDNGVLPIIQRRKGAKREINLYALYLRAKYKAEQFIKDNE</sequence>
<keyword evidence="1" id="KW-0238">DNA-binding</keyword>
<proteinExistence type="predicted"/>
<reference evidence="1" key="1">
    <citation type="submission" date="2021-06" db="EMBL/GenBank/DDBJ databases">
        <title>Emergence of genetically related NDM-1-producing Providencia rettgeri strains in Argentina.</title>
        <authorList>
            <person name="Pasteran F."/>
            <person name="Meo A."/>
            <person name="Gomez S."/>
            <person name="Derdoy L."/>
            <person name="Albronoz E."/>
            <person name="Faccone D."/>
            <person name="Guerriero L."/>
            <person name="Archuby D."/>
            <person name="Tarzia A."/>
            <person name="Lopez M."/>
            <person name="Corso A."/>
        </authorList>
    </citation>
    <scope>NUCLEOTIDE SEQUENCE</scope>
    <source>
        <strain evidence="1">PreM15628</strain>
    </source>
</reference>
<organism evidence="1 2">
    <name type="scientific">Providencia rettgeri</name>
    <dbReference type="NCBI Taxonomy" id="587"/>
    <lineage>
        <taxon>Bacteria</taxon>
        <taxon>Pseudomonadati</taxon>
        <taxon>Pseudomonadota</taxon>
        <taxon>Gammaproteobacteria</taxon>
        <taxon>Enterobacterales</taxon>
        <taxon>Morganellaceae</taxon>
        <taxon>Providencia</taxon>
    </lineage>
</organism>
<dbReference type="GO" id="GO:0003677">
    <property type="term" value="F:DNA binding"/>
    <property type="evidence" value="ECO:0007669"/>
    <property type="project" value="UniProtKB-KW"/>
</dbReference>
<dbReference type="RefSeq" id="WP_230083700.1">
    <property type="nucleotide sequence ID" value="NZ_CP076405.1"/>
</dbReference>
<dbReference type="AlphaFoldDB" id="A0AAJ4NLU7"/>
<name>A0AAJ4NLU7_PRORE</name>
<evidence type="ECO:0000313" key="1">
    <source>
        <dbReference type="EMBL" id="QWQ22737.2"/>
    </source>
</evidence>
<evidence type="ECO:0000313" key="2">
    <source>
        <dbReference type="Proteomes" id="UP000682358"/>
    </source>
</evidence>